<dbReference type="EMBL" id="PVTF01000013">
    <property type="protein sequence ID" value="PRY35578.1"/>
    <property type="molecule type" value="Genomic_DNA"/>
</dbReference>
<proteinExistence type="predicted"/>
<evidence type="ECO:0000313" key="3">
    <source>
        <dbReference type="Proteomes" id="UP000239494"/>
    </source>
</evidence>
<dbReference type="InterPro" id="IPR029058">
    <property type="entry name" value="AB_hydrolase_fold"/>
</dbReference>
<name>A0A2T0SQ94_9PSEU</name>
<keyword evidence="3" id="KW-1185">Reference proteome</keyword>
<dbReference type="Gene3D" id="3.40.50.1820">
    <property type="entry name" value="alpha/beta hydrolase"/>
    <property type="match status" value="1"/>
</dbReference>
<dbReference type="GO" id="GO:0052689">
    <property type="term" value="F:carboxylic ester hydrolase activity"/>
    <property type="evidence" value="ECO:0007669"/>
    <property type="project" value="TreeGrafter"/>
</dbReference>
<evidence type="ECO:0000313" key="2">
    <source>
        <dbReference type="EMBL" id="PRY35578.1"/>
    </source>
</evidence>
<comment type="caution">
    <text evidence="2">The sequence shown here is derived from an EMBL/GenBank/DDBJ whole genome shotgun (WGS) entry which is preliminary data.</text>
</comment>
<dbReference type="SUPFAM" id="SSF53474">
    <property type="entry name" value="alpha/beta-Hydrolases"/>
    <property type="match status" value="1"/>
</dbReference>
<evidence type="ECO:0000259" key="1">
    <source>
        <dbReference type="Pfam" id="PF12146"/>
    </source>
</evidence>
<dbReference type="InterPro" id="IPR022742">
    <property type="entry name" value="Hydrolase_4"/>
</dbReference>
<organism evidence="2 3">
    <name type="scientific">Umezawaea tangerina</name>
    <dbReference type="NCBI Taxonomy" id="84725"/>
    <lineage>
        <taxon>Bacteria</taxon>
        <taxon>Bacillati</taxon>
        <taxon>Actinomycetota</taxon>
        <taxon>Actinomycetes</taxon>
        <taxon>Pseudonocardiales</taxon>
        <taxon>Pseudonocardiaceae</taxon>
        <taxon>Umezawaea</taxon>
    </lineage>
</organism>
<dbReference type="PANTHER" id="PTHR43265">
    <property type="entry name" value="ESTERASE ESTD"/>
    <property type="match status" value="1"/>
</dbReference>
<gene>
    <name evidence="2" type="ORF">CLV43_1135</name>
</gene>
<dbReference type="AlphaFoldDB" id="A0A2T0SQ94"/>
<dbReference type="Proteomes" id="UP000239494">
    <property type="component" value="Unassembled WGS sequence"/>
</dbReference>
<accession>A0A2T0SQ94</accession>
<dbReference type="InterPro" id="IPR053145">
    <property type="entry name" value="AB_hydrolase_Est10"/>
</dbReference>
<protein>
    <recommendedName>
        <fullName evidence="1">Serine aminopeptidase S33 domain-containing protein</fullName>
    </recommendedName>
</protein>
<sequence length="306" mass="32514">MTATADDGLELAGTLVLPDGPGPHPAVLVLQGSGRVDRDSSVGRIRLGLGPALAEVLARHGIASLRYDRRGVGATPGDWLATGFSDNVADAAAALRALGERPEVRADMTGVVGHSEGAVHAMRLGATTYVAAIVLLAGFARPGEESLRWQGRQLLGNLPRPLRAPARRIGLWHLARIKATTTDVARVGGRRLNARWYRELLAHDPGADLVAVDAPVLAVTGDKDVQVDPDDLDVIAALVPGDVEVRRVPDLTHVLRRDPGKPTVRAYGRQLKRPVDAELLEDVATWLVGELGATRTDVDTTGHRSP</sequence>
<reference evidence="2 3" key="1">
    <citation type="submission" date="2018-03" db="EMBL/GenBank/DDBJ databases">
        <title>Genomic Encyclopedia of Archaeal and Bacterial Type Strains, Phase II (KMG-II): from individual species to whole genera.</title>
        <authorList>
            <person name="Goeker M."/>
        </authorList>
    </citation>
    <scope>NUCLEOTIDE SEQUENCE [LARGE SCALE GENOMIC DNA]</scope>
    <source>
        <strain evidence="2 3">DSM 44720</strain>
    </source>
</reference>
<dbReference type="Pfam" id="PF12146">
    <property type="entry name" value="Hydrolase_4"/>
    <property type="match status" value="1"/>
</dbReference>
<dbReference type="PANTHER" id="PTHR43265:SF1">
    <property type="entry name" value="ESTERASE ESTD"/>
    <property type="match status" value="1"/>
</dbReference>
<feature type="domain" description="Serine aminopeptidase S33" evidence="1">
    <location>
        <begin position="53"/>
        <end position="259"/>
    </location>
</feature>